<dbReference type="Gene3D" id="3.40.50.300">
    <property type="entry name" value="P-loop containing nucleotide triphosphate hydrolases"/>
    <property type="match status" value="1"/>
</dbReference>
<organism evidence="3 4">
    <name type="scientific">Acinetobacter bereziniae NIPH 3</name>
    <dbReference type="NCBI Taxonomy" id="1217651"/>
    <lineage>
        <taxon>Bacteria</taxon>
        <taxon>Pseudomonadati</taxon>
        <taxon>Pseudomonadota</taxon>
        <taxon>Gammaproteobacteria</taxon>
        <taxon>Moraxellales</taxon>
        <taxon>Moraxellaceae</taxon>
        <taxon>Acinetobacter</taxon>
    </lineage>
</organism>
<dbReference type="InterPro" id="IPR027417">
    <property type="entry name" value="P-loop_NTPase"/>
</dbReference>
<evidence type="ECO:0000259" key="1">
    <source>
        <dbReference type="Pfam" id="PF13304"/>
    </source>
</evidence>
<dbReference type="Proteomes" id="UP000013270">
    <property type="component" value="Unassembled WGS sequence"/>
</dbReference>
<evidence type="ECO:0000313" key="3">
    <source>
        <dbReference type="EMBL" id="ENV20695.1"/>
    </source>
</evidence>
<dbReference type="Pfam" id="PF13304">
    <property type="entry name" value="AAA_21"/>
    <property type="match status" value="1"/>
</dbReference>
<name>N8YN67_ACIBZ</name>
<dbReference type="PANTHER" id="PTHR43581">
    <property type="entry name" value="ATP/GTP PHOSPHATASE"/>
    <property type="match status" value="1"/>
</dbReference>
<dbReference type="GO" id="GO:0016887">
    <property type="term" value="F:ATP hydrolysis activity"/>
    <property type="evidence" value="ECO:0007669"/>
    <property type="project" value="InterPro"/>
</dbReference>
<dbReference type="InterPro" id="IPR029492">
    <property type="entry name" value="DUF4435"/>
</dbReference>
<dbReference type="EMBL" id="APPK01000046">
    <property type="protein sequence ID" value="ENV20695.1"/>
    <property type="molecule type" value="Genomic_DNA"/>
</dbReference>
<evidence type="ECO:0000313" key="4">
    <source>
        <dbReference type="Proteomes" id="UP000013270"/>
    </source>
</evidence>
<dbReference type="GO" id="GO:0005524">
    <property type="term" value="F:ATP binding"/>
    <property type="evidence" value="ECO:0007669"/>
    <property type="project" value="InterPro"/>
</dbReference>
<dbReference type="PATRIC" id="fig|1217651.3.peg.3233"/>
<protein>
    <recommendedName>
        <fullName evidence="5">DUF4435 domain-containing protein</fullName>
    </recommendedName>
</protein>
<sequence length="531" mass="61976">MQRINELIIPKDDKDKSIIVNESEQIIIVGGNGVGKSRLGFYIEQNNQDILNKIIRISAQRSLSLSKEIYADNHSYENFKEKTQKDIKRQKKFEDFIDFEQEMLFDFDDLLIYLFSKHQFEIYEHRKISKKGIESELGLTLLEKVIQLWNMFITNKKMEEDYKELNITFDGIEHNASLLSDGERVIFYLIGQVLASPPCSILVIDEPELHIHKGLHKKLWDELENQRPDNLYIYITHDLSFAASRSNAKKVWIKDYIGDDLWDWELIESIDNLPDDILFELLGSRKDILFVEGDPDSYDTKLYTLLFSEYSVIPVGGCNNVIRCTEAFNSQKKLHHLKVAGLIDRDRRVDLEVNNLRKNNISVLDVAEVENIFLIPEILKMISDHLAFSNKNVEKAQSLIIKRLQEKKNEQISLHTMSEIKFQLSNIDTSRKSLSSIKEYINQKISNLDTDQIYSNYEEKIEKIIIENNYEEALKVFNDKSLVRCIEPIFNLKSEKGNSELINLILRLLIKNPNFSKQIKNAVIKYTNLKS</sequence>
<dbReference type="SUPFAM" id="SSF52540">
    <property type="entry name" value="P-loop containing nucleoside triphosphate hydrolases"/>
    <property type="match status" value="1"/>
</dbReference>
<dbReference type="RefSeq" id="WP_004832055.1">
    <property type="nucleotide sequence ID" value="NZ_KB849469.1"/>
</dbReference>
<gene>
    <name evidence="3" type="ORF">F963_03275</name>
</gene>
<feature type="domain" description="DUF4435" evidence="2">
    <location>
        <begin position="288"/>
        <end position="493"/>
    </location>
</feature>
<evidence type="ECO:0008006" key="5">
    <source>
        <dbReference type="Google" id="ProtNLM"/>
    </source>
</evidence>
<evidence type="ECO:0000259" key="2">
    <source>
        <dbReference type="Pfam" id="PF14491"/>
    </source>
</evidence>
<proteinExistence type="predicted"/>
<dbReference type="HOGENOM" id="CLU_028461_0_0_6"/>
<reference evidence="3 4" key="1">
    <citation type="submission" date="2013-02" db="EMBL/GenBank/DDBJ databases">
        <title>The Genome Sequence of Acinetobacter bereziniae NIPH 3.</title>
        <authorList>
            <consortium name="The Broad Institute Genome Sequencing Platform"/>
            <consortium name="The Broad Institute Genome Sequencing Center for Infectious Disease"/>
            <person name="Cerqueira G."/>
            <person name="Feldgarden M."/>
            <person name="Courvalin P."/>
            <person name="Perichon B."/>
            <person name="Grillot-Courvalin C."/>
            <person name="Clermont D."/>
            <person name="Rocha E."/>
            <person name="Yoon E.-J."/>
            <person name="Nemec A."/>
            <person name="Walker B."/>
            <person name="Young S.K."/>
            <person name="Zeng Q."/>
            <person name="Gargeya S."/>
            <person name="Fitzgerald M."/>
            <person name="Haas B."/>
            <person name="Abouelleil A."/>
            <person name="Alvarado L."/>
            <person name="Arachchi H.M."/>
            <person name="Berlin A.M."/>
            <person name="Chapman S.B."/>
            <person name="Dewar J."/>
            <person name="Goldberg J."/>
            <person name="Griggs A."/>
            <person name="Gujja S."/>
            <person name="Hansen M."/>
            <person name="Howarth C."/>
            <person name="Imamovic A."/>
            <person name="Larimer J."/>
            <person name="McCowan C."/>
            <person name="Murphy C."/>
            <person name="Neiman D."/>
            <person name="Pearson M."/>
            <person name="Priest M."/>
            <person name="Roberts A."/>
            <person name="Saif S."/>
            <person name="Shea T."/>
            <person name="Sisk P."/>
            <person name="Sykes S."/>
            <person name="Wortman J."/>
            <person name="Nusbaum C."/>
            <person name="Birren B."/>
        </authorList>
    </citation>
    <scope>NUCLEOTIDE SEQUENCE [LARGE SCALE GENOMIC DNA]</scope>
    <source>
        <strain evidence="3 4">NIPH 3</strain>
    </source>
</reference>
<comment type="caution">
    <text evidence="3">The sequence shown here is derived from an EMBL/GenBank/DDBJ whole genome shotgun (WGS) entry which is preliminary data.</text>
</comment>
<feature type="domain" description="ATPase AAA-type core" evidence="1">
    <location>
        <begin position="170"/>
        <end position="238"/>
    </location>
</feature>
<dbReference type="AlphaFoldDB" id="N8YN67"/>
<dbReference type="Pfam" id="PF14491">
    <property type="entry name" value="DUF4435"/>
    <property type="match status" value="1"/>
</dbReference>
<dbReference type="PANTHER" id="PTHR43581:SF2">
    <property type="entry name" value="EXCINUCLEASE ATPASE SUBUNIT"/>
    <property type="match status" value="1"/>
</dbReference>
<dbReference type="InterPro" id="IPR003959">
    <property type="entry name" value="ATPase_AAA_core"/>
</dbReference>
<dbReference type="InterPro" id="IPR051396">
    <property type="entry name" value="Bact_Antivir_Def_Nuclease"/>
</dbReference>
<accession>N8YN67</accession>